<dbReference type="PROSITE" id="PS51462">
    <property type="entry name" value="NUDIX"/>
    <property type="match status" value="1"/>
</dbReference>
<comment type="similarity">
    <text evidence="3">Belongs to the Nudix hydrolase family.</text>
</comment>
<dbReference type="AlphaFoldDB" id="A0A161RVB6"/>
<dbReference type="EMBL" id="LQQY01000009">
    <property type="protein sequence ID" value="KZE50798.1"/>
    <property type="molecule type" value="Genomic_DNA"/>
</dbReference>
<organism evidence="4 5">
    <name type="scientific">Rossellomorea marisflavi</name>
    <dbReference type="NCBI Taxonomy" id="189381"/>
    <lineage>
        <taxon>Bacteria</taxon>
        <taxon>Bacillati</taxon>
        <taxon>Bacillota</taxon>
        <taxon>Bacilli</taxon>
        <taxon>Bacillales</taxon>
        <taxon>Bacillaceae</taxon>
        <taxon>Rossellomorea</taxon>
    </lineage>
</organism>
<accession>A0A161RVB6</accession>
<sequence>MNIVPNTIAVVSVTLTQGDQVFLIQENKPGISGKWNFPGGRIEAGEDIADAAWREVKEETGYSVQLTSTTGVYPFISEKGSRIVLFHFTGVVTGGSFRPAEGEIQDGKWMTLAELEAMDDADLREPATLRNIIDHMKNDDLYPVDLYAGLRPEVS</sequence>
<dbReference type="RefSeq" id="WP_048005259.1">
    <property type="nucleotide sequence ID" value="NZ_CAXQIX010000122.1"/>
</dbReference>
<keyword evidence="2 3" id="KW-0378">Hydrolase</keyword>
<evidence type="ECO:0000313" key="4">
    <source>
        <dbReference type="EMBL" id="KZE50798.1"/>
    </source>
</evidence>
<evidence type="ECO:0000256" key="1">
    <source>
        <dbReference type="ARBA" id="ARBA00001946"/>
    </source>
</evidence>
<dbReference type="SUPFAM" id="SSF55811">
    <property type="entry name" value="Nudix"/>
    <property type="match status" value="1"/>
</dbReference>
<dbReference type="InterPro" id="IPR015797">
    <property type="entry name" value="NUDIX_hydrolase-like_dom_sf"/>
</dbReference>
<proteinExistence type="inferred from homology"/>
<comment type="cofactor">
    <cofactor evidence="1">
        <name>Mg(2+)</name>
        <dbReference type="ChEBI" id="CHEBI:18420"/>
    </cofactor>
</comment>
<dbReference type="Gene3D" id="3.90.79.10">
    <property type="entry name" value="Nucleoside Triphosphate Pyrophosphohydrolase"/>
    <property type="match status" value="1"/>
</dbReference>
<gene>
    <name evidence="4" type="ORF">AV649_15550</name>
</gene>
<dbReference type="InterPro" id="IPR020476">
    <property type="entry name" value="Nudix_hydrolase"/>
</dbReference>
<dbReference type="PROSITE" id="PS00893">
    <property type="entry name" value="NUDIX_BOX"/>
    <property type="match status" value="1"/>
</dbReference>
<dbReference type="CDD" id="cd02883">
    <property type="entry name" value="NUDIX_Hydrolase"/>
    <property type="match status" value="1"/>
</dbReference>
<reference evidence="5" key="1">
    <citation type="submission" date="2016-01" db="EMBL/GenBank/DDBJ databases">
        <title>Whole genome sequencing of Bhargavaea cecembensis T14.</title>
        <authorList>
            <person name="Hong K.W."/>
        </authorList>
    </citation>
    <scope>NUCLEOTIDE SEQUENCE [LARGE SCALE GENOMIC DNA]</scope>
    <source>
        <strain evidence="5">M19</strain>
    </source>
</reference>
<dbReference type="InterPro" id="IPR020084">
    <property type="entry name" value="NUDIX_hydrolase_CS"/>
</dbReference>
<dbReference type="PRINTS" id="PR00502">
    <property type="entry name" value="NUDIXFAMILY"/>
</dbReference>
<dbReference type="PANTHER" id="PTHR43046">
    <property type="entry name" value="GDP-MANNOSE MANNOSYL HYDROLASE"/>
    <property type="match status" value="1"/>
</dbReference>
<dbReference type="Proteomes" id="UP000076510">
    <property type="component" value="Unassembled WGS sequence"/>
</dbReference>
<dbReference type="InterPro" id="IPR000086">
    <property type="entry name" value="NUDIX_hydrolase_dom"/>
</dbReference>
<dbReference type="GO" id="GO:0016787">
    <property type="term" value="F:hydrolase activity"/>
    <property type="evidence" value="ECO:0007669"/>
    <property type="project" value="UniProtKB-KW"/>
</dbReference>
<name>A0A161RVB6_9BACI</name>
<dbReference type="PANTHER" id="PTHR43046:SF16">
    <property type="entry name" value="ADP-RIBOSE PYROPHOSPHATASE YJHB-RELATED"/>
    <property type="match status" value="1"/>
</dbReference>
<comment type="caution">
    <text evidence="4">The sequence shown here is derived from an EMBL/GenBank/DDBJ whole genome shotgun (WGS) entry which is preliminary data.</text>
</comment>
<dbReference type="PATRIC" id="fig|189381.9.peg.3021"/>
<protein>
    <submittedName>
        <fullName evidence="4">Uncharacterized protein</fullName>
    </submittedName>
</protein>
<dbReference type="Pfam" id="PF00293">
    <property type="entry name" value="NUDIX"/>
    <property type="match status" value="1"/>
</dbReference>
<evidence type="ECO:0000256" key="3">
    <source>
        <dbReference type="RuleBase" id="RU003476"/>
    </source>
</evidence>
<evidence type="ECO:0000313" key="5">
    <source>
        <dbReference type="Proteomes" id="UP000076510"/>
    </source>
</evidence>
<evidence type="ECO:0000256" key="2">
    <source>
        <dbReference type="ARBA" id="ARBA00022801"/>
    </source>
</evidence>
<dbReference type="OrthoDB" id="9800077at2"/>